<dbReference type="Gene3D" id="2.40.40.20">
    <property type="match status" value="1"/>
</dbReference>
<dbReference type="PRINTS" id="PR00379">
    <property type="entry name" value="INTEIN"/>
</dbReference>
<dbReference type="GO" id="GO:0006314">
    <property type="term" value="P:intron homing"/>
    <property type="evidence" value="ECO:0007669"/>
    <property type="project" value="UniProtKB-KW"/>
</dbReference>
<dbReference type="Pfam" id="PF02359">
    <property type="entry name" value="CDC48_N"/>
    <property type="match status" value="1"/>
</dbReference>
<evidence type="ECO:0000313" key="12">
    <source>
        <dbReference type="Proteomes" id="UP000678237"/>
    </source>
</evidence>
<dbReference type="InterPro" id="IPR006142">
    <property type="entry name" value="INTEIN"/>
</dbReference>
<keyword evidence="8" id="KW-0404">Intron homing</keyword>
<name>A0A8T4LI03_9ARCH</name>
<dbReference type="InterPro" id="IPR003960">
    <property type="entry name" value="ATPase_AAA_CS"/>
</dbReference>
<keyword evidence="4" id="KW-0547">Nucleotide-binding</keyword>
<dbReference type="InterPro" id="IPR030934">
    <property type="entry name" value="Intein_C"/>
</dbReference>
<proteinExistence type="inferred from homology"/>
<dbReference type="FunFam" id="1.10.8.60:FF:000038">
    <property type="entry name" value="spermatogenesis-associated protein 5-like protein 1"/>
    <property type="match status" value="1"/>
</dbReference>
<dbReference type="InterPro" id="IPR003593">
    <property type="entry name" value="AAA+_ATPase"/>
</dbReference>
<dbReference type="CDD" id="cd19511">
    <property type="entry name" value="RecA-like_CDC48_r2-like"/>
    <property type="match status" value="1"/>
</dbReference>
<evidence type="ECO:0000259" key="10">
    <source>
        <dbReference type="PROSITE" id="PS50819"/>
    </source>
</evidence>
<keyword evidence="5" id="KW-0378">Hydrolase</keyword>
<feature type="domain" description="DOD-type homing endonuclease" evidence="10">
    <location>
        <begin position="449"/>
        <end position="581"/>
    </location>
</feature>
<dbReference type="Gene3D" id="2.170.16.10">
    <property type="entry name" value="Hedgehog/Intein (Hint) domain"/>
    <property type="match status" value="2"/>
</dbReference>
<evidence type="ECO:0000256" key="5">
    <source>
        <dbReference type="ARBA" id="ARBA00022759"/>
    </source>
</evidence>
<evidence type="ECO:0000256" key="9">
    <source>
        <dbReference type="ARBA" id="ARBA00023000"/>
    </source>
</evidence>
<dbReference type="SUPFAM" id="SSF50692">
    <property type="entry name" value="ADC-like"/>
    <property type="match status" value="1"/>
</dbReference>
<dbReference type="Proteomes" id="UP000678237">
    <property type="component" value="Unassembled WGS sequence"/>
</dbReference>
<dbReference type="InterPro" id="IPR003959">
    <property type="entry name" value="ATPase_AAA_core"/>
</dbReference>
<comment type="caution">
    <text evidence="11">The sequence shown here is derived from an EMBL/GenBank/DDBJ whole genome shotgun (WGS) entry which is preliminary data.</text>
</comment>
<dbReference type="InterPro" id="IPR041569">
    <property type="entry name" value="AAA_lid_3"/>
</dbReference>
<dbReference type="PROSITE" id="PS50818">
    <property type="entry name" value="INTEIN_C_TER"/>
    <property type="match status" value="1"/>
</dbReference>
<dbReference type="PROSITE" id="PS00674">
    <property type="entry name" value="AAA"/>
    <property type="match status" value="1"/>
</dbReference>
<dbReference type="SMART" id="SM01073">
    <property type="entry name" value="CDC48_N"/>
    <property type="match status" value="1"/>
</dbReference>
<keyword evidence="3" id="KW-0677">Repeat</keyword>
<evidence type="ECO:0000313" key="11">
    <source>
        <dbReference type="EMBL" id="MBS3062516.1"/>
    </source>
</evidence>
<dbReference type="InterPro" id="IPR004860">
    <property type="entry name" value="LAGLIDADG_dom"/>
</dbReference>
<dbReference type="InterPro" id="IPR006141">
    <property type="entry name" value="Intein_N"/>
</dbReference>
<reference evidence="11" key="2">
    <citation type="submission" date="2021-05" db="EMBL/GenBank/DDBJ databases">
        <title>Protein family content uncovers lineage relationships and bacterial pathway maintenance mechanisms in DPANN archaea.</title>
        <authorList>
            <person name="Castelle C.J."/>
            <person name="Meheust R."/>
            <person name="Jaffe A.L."/>
            <person name="Seitz K."/>
            <person name="Gong X."/>
            <person name="Baker B.J."/>
            <person name="Banfield J.F."/>
        </authorList>
    </citation>
    <scope>NUCLEOTIDE SEQUENCE</scope>
    <source>
        <strain evidence="11">RIFCSPLOWO2_01_FULL_58_19</strain>
    </source>
</reference>
<gene>
    <name evidence="11" type="ORF">J4203_01460</name>
</gene>
<dbReference type="FunFam" id="2.40.40.20:FF:000007">
    <property type="entry name" value="AAA family ATPase"/>
    <property type="match status" value="1"/>
</dbReference>
<dbReference type="CDD" id="cd00081">
    <property type="entry name" value="Hint"/>
    <property type="match status" value="1"/>
</dbReference>
<sequence length="1212" mass="134670">MSEPTRKQIQLIVQEPDPSHVGRNIVTLDRKAKEELGVTSGDIVEIEGSKKTAAVIWPARQEDEGKGVVRMDNLIRHNAGIGLGEKVLVRKGAYQEAKKVVLAPTQEIRIVASGYDRILKKNFIGRPLTKGDNVWISVFGSGFVYSVVDTNPKGVVKVTDFTKFILKEEPVKEAHEGVPRVAYEDIGGLEEQVQKVREMIELPMRHPELFRRLGISPPKGVLLHGPPGTGKTMMAKAVANETNAHFIAINAPALMCVGAETRILTNPEGEKTAESLFEEGLRQGTLVNDGALKIVELKEPLHVFGLNKDLKIQKGGITHITKLRARTVRLKTNLGDEAVVSSNQPFATLDAFGNLAWKTAGELKKGDFVAVAKNLPEPSPCQFEVFKLCKPTQRVNACTSNDGKRKPRKKAFSKAVSAGDYIQLSDSMNRRNRAFVRIPLEPSDELAHLLGLMYSEGYLSKDGLVFTNHDPILNRQFSELCEKVFGILATIKRTKAVCYSTTARLFLEKVLGFPVGKKGNYSLPHWYFKLSKAQTARFLQGFWEGDGTVGKAKGGYPTVRFYAKGKRILSDLSVLSKRLGWVCRLTPWKTPLGLMQALVLMGTRSRELFAEQIASRTKKFGRLRKWQASRTKQGDNLGVPDISPLLKRLKREAGLVYGKNLPEGPTERYISGRDPLTQRKLEEINALFGGHPALERLIKAEVAWSKITALKAEGERDLFDFTVEPFNNFLAGHSLLVMHNSKFVGEAEERIRQVFKEADENAPSIVFFDEIDAIAPKRDEVVGEVERRVVAQLLAAMDGMEARGNVIVIAATNRVNSIDEALRRPGRFDREIEIGVPTKEGRREIFTIHSRGMPLSKDVELDYFASITHGFVGADLAALAKEAAMKALRRYLPKINLEEETIPAEVLETLEVTKKDFMNALKDVQPSALREVTVEIPNVRWTQIGGLEETKEEIKQAIEWPLKYPDAFKKMGIKPPKGILLYGPPGCGKTLLAKAAATESEANFIPIKGPELFSKWVGESSKGIRKVFQRARQVSPCIIFFDEFDSVATRRGHGDDSGVSERVVNQLLTELDGVVELKDVVFVAATNRPDLIDPGVMRPGRIDKVIKVPAPDEKSRLQVFKVHTKNVPMAKDVDLNALAKQTVGYSGADLEGVIREAALISLKESDMKPGVVTWKHFELALKKIPPSLPEEITKAYDAFRVQQADFKPSYIE</sequence>
<dbReference type="InterPro" id="IPR004042">
    <property type="entry name" value="Intein_endonuc_central"/>
</dbReference>
<evidence type="ECO:0000256" key="6">
    <source>
        <dbReference type="ARBA" id="ARBA00022813"/>
    </source>
</evidence>
<dbReference type="GO" id="GO:0004519">
    <property type="term" value="F:endonuclease activity"/>
    <property type="evidence" value="ECO:0007669"/>
    <property type="project" value="UniProtKB-KW"/>
</dbReference>
<dbReference type="FunFam" id="3.40.50.300:FF:002861">
    <property type="entry name" value="Cell division control protein 48 homolog E"/>
    <property type="match status" value="1"/>
</dbReference>
<dbReference type="PANTHER" id="PTHR23077">
    <property type="entry name" value="AAA-FAMILY ATPASE"/>
    <property type="match status" value="1"/>
</dbReference>
<dbReference type="Pfam" id="PF02933">
    <property type="entry name" value="CDC48_2"/>
    <property type="match status" value="1"/>
</dbReference>
<protein>
    <submittedName>
        <fullName evidence="11">AAA family ATPase</fullName>
    </submittedName>
</protein>
<dbReference type="EMBL" id="JAGVWE010000002">
    <property type="protein sequence ID" value="MBS3062516.1"/>
    <property type="molecule type" value="Genomic_DNA"/>
</dbReference>
<keyword evidence="5" id="KW-0255">Endonuclease</keyword>
<comment type="similarity">
    <text evidence="1">Belongs to the AAA ATPase family. CDC48 subfamily.</text>
</comment>
<dbReference type="InterPro" id="IPR003587">
    <property type="entry name" value="Hint_dom_N"/>
</dbReference>
<dbReference type="AlphaFoldDB" id="A0A8T4LI03"/>
<dbReference type="InterPro" id="IPR009010">
    <property type="entry name" value="Asp_de-COase-like_dom_sf"/>
</dbReference>
<evidence type="ECO:0000256" key="7">
    <source>
        <dbReference type="ARBA" id="ARBA00022840"/>
    </source>
</evidence>
<dbReference type="SMART" id="SM01072">
    <property type="entry name" value="CDC48_2"/>
    <property type="match status" value="1"/>
</dbReference>
<dbReference type="InterPro" id="IPR029067">
    <property type="entry name" value="CDC48_domain_2-like_sf"/>
</dbReference>
<dbReference type="Gene3D" id="3.40.50.300">
    <property type="entry name" value="P-loop containing nucleotide triphosphate hydrolases"/>
    <property type="match status" value="3"/>
</dbReference>
<dbReference type="GO" id="GO:0005737">
    <property type="term" value="C:cytoplasm"/>
    <property type="evidence" value="ECO:0007669"/>
    <property type="project" value="UniProtKB-ARBA"/>
</dbReference>
<dbReference type="InterPro" id="IPR027417">
    <property type="entry name" value="P-loop_NTPase"/>
</dbReference>
<dbReference type="GO" id="GO:0005524">
    <property type="term" value="F:ATP binding"/>
    <property type="evidence" value="ECO:0007669"/>
    <property type="project" value="UniProtKB-KW"/>
</dbReference>
<keyword evidence="9" id="KW-0651">Protein splicing</keyword>
<dbReference type="Pfam" id="PF14890">
    <property type="entry name" value="Intein_splicing"/>
    <property type="match status" value="1"/>
</dbReference>
<dbReference type="Pfam" id="PF14528">
    <property type="entry name" value="LAGLIDADG_3"/>
    <property type="match status" value="1"/>
</dbReference>
<dbReference type="InterPro" id="IPR036844">
    <property type="entry name" value="Hint_dom_sf"/>
</dbReference>
<evidence type="ECO:0000256" key="2">
    <source>
        <dbReference type="ARBA" id="ARBA00022722"/>
    </source>
</evidence>
<dbReference type="InterPro" id="IPR004201">
    <property type="entry name" value="Cdc48_dom2"/>
</dbReference>
<dbReference type="SMART" id="SM00382">
    <property type="entry name" value="AAA"/>
    <property type="match status" value="2"/>
</dbReference>
<dbReference type="Pfam" id="PF17862">
    <property type="entry name" value="AAA_lid_3"/>
    <property type="match status" value="2"/>
</dbReference>
<dbReference type="Pfam" id="PF00004">
    <property type="entry name" value="AAA"/>
    <property type="match status" value="3"/>
</dbReference>
<keyword evidence="7" id="KW-0067">ATP-binding</keyword>
<dbReference type="InterPro" id="IPR027434">
    <property type="entry name" value="Homing_endonucl"/>
</dbReference>
<keyword evidence="6" id="KW-0068">Autocatalytic cleavage</keyword>
<evidence type="ECO:0000256" key="3">
    <source>
        <dbReference type="ARBA" id="ARBA00022737"/>
    </source>
</evidence>
<dbReference type="SUPFAM" id="SSF54585">
    <property type="entry name" value="Cdc48 domain 2-like"/>
    <property type="match status" value="1"/>
</dbReference>
<dbReference type="GO" id="GO:0016887">
    <property type="term" value="F:ATP hydrolysis activity"/>
    <property type="evidence" value="ECO:0007669"/>
    <property type="project" value="InterPro"/>
</dbReference>
<dbReference type="PROSITE" id="PS50819">
    <property type="entry name" value="INTEIN_ENDONUCLEASE"/>
    <property type="match status" value="1"/>
</dbReference>
<accession>A0A8T4LI03</accession>
<dbReference type="SUPFAM" id="SSF52540">
    <property type="entry name" value="P-loop containing nucleoside triphosphate hydrolases"/>
    <property type="match status" value="2"/>
</dbReference>
<organism evidence="11 12">
    <name type="scientific">Candidatus Iainarchaeum sp</name>
    <dbReference type="NCBI Taxonomy" id="3101447"/>
    <lineage>
        <taxon>Archaea</taxon>
        <taxon>Candidatus Iainarchaeota</taxon>
        <taxon>Candidatus Iainarchaeia</taxon>
        <taxon>Candidatus Iainarchaeales</taxon>
        <taxon>Candidatus Iainarchaeaceae</taxon>
        <taxon>Candidatus Iainarchaeum</taxon>
    </lineage>
</organism>
<dbReference type="Gene3D" id="1.10.8.60">
    <property type="match status" value="2"/>
</dbReference>
<dbReference type="FunFam" id="1.10.8.60:FF:000057">
    <property type="entry name" value="AAA family ATPase, CDC48 subfamily"/>
    <property type="match status" value="1"/>
</dbReference>
<dbReference type="SUPFAM" id="SSF55608">
    <property type="entry name" value="Homing endonucleases"/>
    <property type="match status" value="1"/>
</dbReference>
<dbReference type="SMART" id="SM00306">
    <property type="entry name" value="HintN"/>
    <property type="match status" value="1"/>
</dbReference>
<dbReference type="GO" id="GO:0016539">
    <property type="term" value="P:intein-mediated protein splicing"/>
    <property type="evidence" value="ECO:0007669"/>
    <property type="project" value="InterPro"/>
</dbReference>
<dbReference type="InterPro" id="IPR003338">
    <property type="entry name" value="CDC4_N-term_subdom"/>
</dbReference>
<dbReference type="PANTHER" id="PTHR23077:SF171">
    <property type="entry name" value="NUCLEAR VALOSIN-CONTAINING PROTEIN-LIKE"/>
    <property type="match status" value="1"/>
</dbReference>
<dbReference type="Gene3D" id="3.10.28.10">
    <property type="entry name" value="Homing endonucleases"/>
    <property type="match status" value="1"/>
</dbReference>
<evidence type="ECO:0000256" key="8">
    <source>
        <dbReference type="ARBA" id="ARBA00022886"/>
    </source>
</evidence>
<evidence type="ECO:0000256" key="1">
    <source>
        <dbReference type="ARBA" id="ARBA00009833"/>
    </source>
</evidence>
<dbReference type="Gene3D" id="3.10.330.10">
    <property type="match status" value="1"/>
</dbReference>
<dbReference type="FunFam" id="3.40.50.300:FF:000018">
    <property type="entry name" value="Cell division control 48"/>
    <property type="match status" value="1"/>
</dbReference>
<dbReference type="InterPro" id="IPR050168">
    <property type="entry name" value="AAA_ATPase_domain"/>
</dbReference>
<keyword evidence="2" id="KW-0540">Nuclease</keyword>
<reference evidence="11" key="1">
    <citation type="submission" date="2021-03" db="EMBL/GenBank/DDBJ databases">
        <authorList>
            <person name="Jaffe A."/>
        </authorList>
    </citation>
    <scope>NUCLEOTIDE SEQUENCE</scope>
    <source>
        <strain evidence="11">RIFCSPLOWO2_01_FULL_58_19</strain>
    </source>
</reference>
<evidence type="ECO:0000256" key="4">
    <source>
        <dbReference type="ARBA" id="ARBA00022741"/>
    </source>
</evidence>
<dbReference type="SUPFAM" id="SSF51294">
    <property type="entry name" value="Hedgehog/intein (Hint) domain"/>
    <property type="match status" value="1"/>
</dbReference>
<dbReference type="PROSITE" id="PS50817">
    <property type="entry name" value="INTEIN_N_TER"/>
    <property type="match status" value="1"/>
</dbReference>